<dbReference type="PANTHER" id="PTHR30055">
    <property type="entry name" value="HTH-TYPE TRANSCRIPTIONAL REGULATOR RUTR"/>
    <property type="match status" value="1"/>
</dbReference>
<reference evidence="4" key="1">
    <citation type="submission" date="2023-05" db="EMBL/GenBank/DDBJ databases">
        <title>Streptantibioticus silvisoli sp. nov., acidotolerant actinomycetes 1 from pine litter.</title>
        <authorList>
            <person name="Swiecimska M."/>
            <person name="Golinska P."/>
            <person name="Sangal V."/>
            <person name="Wachnowicz B."/>
            <person name="Goodfellow M."/>
        </authorList>
    </citation>
    <scope>NUCLEOTIDE SEQUENCE</scope>
    <source>
        <strain evidence="4">SL13</strain>
    </source>
</reference>
<sequence>MPTTAPSPRDRLLETANRLFYSEGIHTVPVDRLVTEAGVTRATFYRHFPAKEDLVVAYLRATDARLRGAVESAVARDGADTGLSGVLDLIGETTCAAGFRGCHFINAAAEYPNASDPVRVAIAEHRAWFQQAVTDLAARSGHPDPDYAGRVLVLLHDGALSGAQLDDPEAVRRTLVRAGRDLLGLPAPE</sequence>
<organism evidence="4">
    <name type="scientific">Streptantibioticus silvisoli</name>
    <dbReference type="NCBI Taxonomy" id="2705255"/>
    <lineage>
        <taxon>Bacteria</taxon>
        <taxon>Bacillati</taxon>
        <taxon>Actinomycetota</taxon>
        <taxon>Actinomycetes</taxon>
        <taxon>Kitasatosporales</taxon>
        <taxon>Streptomycetaceae</taxon>
        <taxon>Streptantibioticus</taxon>
    </lineage>
</organism>
<evidence type="ECO:0000313" key="4">
    <source>
        <dbReference type="EMBL" id="MDI5967857.1"/>
    </source>
</evidence>
<dbReference type="PANTHER" id="PTHR30055:SF200">
    <property type="entry name" value="HTH-TYPE TRANSCRIPTIONAL REPRESSOR BDCR"/>
    <property type="match status" value="1"/>
</dbReference>
<dbReference type="PRINTS" id="PR00455">
    <property type="entry name" value="HTHTETR"/>
</dbReference>
<dbReference type="GO" id="GO:0000976">
    <property type="term" value="F:transcription cis-regulatory region binding"/>
    <property type="evidence" value="ECO:0007669"/>
    <property type="project" value="TreeGrafter"/>
</dbReference>
<accession>A0AA90K730</accession>
<protein>
    <submittedName>
        <fullName evidence="4">TetR/AcrR family transcriptional regulator</fullName>
    </submittedName>
</protein>
<dbReference type="Gene3D" id="1.10.357.10">
    <property type="entry name" value="Tetracycline Repressor, domain 2"/>
    <property type="match status" value="1"/>
</dbReference>
<feature type="DNA-binding region" description="H-T-H motif" evidence="2">
    <location>
        <begin position="29"/>
        <end position="48"/>
    </location>
</feature>
<dbReference type="SUPFAM" id="SSF46689">
    <property type="entry name" value="Homeodomain-like"/>
    <property type="match status" value="1"/>
</dbReference>
<dbReference type="EMBL" id="JABXJJ020000001">
    <property type="protein sequence ID" value="MDI5967857.1"/>
    <property type="molecule type" value="Genomic_DNA"/>
</dbReference>
<comment type="caution">
    <text evidence="4">The sequence shown here is derived from an EMBL/GenBank/DDBJ whole genome shotgun (WGS) entry which is preliminary data.</text>
</comment>
<dbReference type="AlphaFoldDB" id="A0AA90K730"/>
<dbReference type="SUPFAM" id="SSF48498">
    <property type="entry name" value="Tetracyclin repressor-like, C-terminal domain"/>
    <property type="match status" value="1"/>
</dbReference>
<dbReference type="RefSeq" id="WP_271316686.1">
    <property type="nucleotide sequence ID" value="NZ_JABXJJ020000001.1"/>
</dbReference>
<feature type="domain" description="HTH tetR-type" evidence="3">
    <location>
        <begin position="6"/>
        <end position="66"/>
    </location>
</feature>
<keyword evidence="1 2" id="KW-0238">DNA-binding</keyword>
<proteinExistence type="predicted"/>
<dbReference type="InterPro" id="IPR001647">
    <property type="entry name" value="HTH_TetR"/>
</dbReference>
<dbReference type="GO" id="GO:0003700">
    <property type="term" value="F:DNA-binding transcription factor activity"/>
    <property type="evidence" value="ECO:0007669"/>
    <property type="project" value="TreeGrafter"/>
</dbReference>
<dbReference type="Pfam" id="PF00440">
    <property type="entry name" value="TetR_N"/>
    <property type="match status" value="1"/>
</dbReference>
<evidence type="ECO:0000256" key="2">
    <source>
        <dbReference type="PROSITE-ProRule" id="PRU00335"/>
    </source>
</evidence>
<gene>
    <name evidence="4" type="ORF">POF50_000560</name>
</gene>
<dbReference type="InterPro" id="IPR009057">
    <property type="entry name" value="Homeodomain-like_sf"/>
</dbReference>
<dbReference type="InterPro" id="IPR050109">
    <property type="entry name" value="HTH-type_TetR-like_transc_reg"/>
</dbReference>
<name>A0AA90K730_9ACTN</name>
<dbReference type="InterPro" id="IPR036271">
    <property type="entry name" value="Tet_transcr_reg_TetR-rel_C_sf"/>
</dbReference>
<evidence type="ECO:0000259" key="3">
    <source>
        <dbReference type="PROSITE" id="PS50977"/>
    </source>
</evidence>
<evidence type="ECO:0000256" key="1">
    <source>
        <dbReference type="ARBA" id="ARBA00023125"/>
    </source>
</evidence>
<dbReference type="PROSITE" id="PS50977">
    <property type="entry name" value="HTH_TETR_2"/>
    <property type="match status" value="1"/>
</dbReference>